<protein>
    <submittedName>
        <fullName evidence="2">Uncharacterized conserved protein, DUF2236 family</fullName>
    </submittedName>
</protein>
<dbReference type="RefSeq" id="WP_084312660.1">
    <property type="nucleotide sequence ID" value="NZ_FNIJ01000007.1"/>
</dbReference>
<proteinExistence type="predicted"/>
<dbReference type="GO" id="GO:0016491">
    <property type="term" value="F:oxidoreductase activity"/>
    <property type="evidence" value="ECO:0007669"/>
    <property type="project" value="InterPro"/>
</dbReference>
<name>A0A1H0GNT9_9PSED</name>
<dbReference type="InterPro" id="IPR018713">
    <property type="entry name" value="MPAB/Lcp_cat_dom"/>
</dbReference>
<dbReference type="AlphaFoldDB" id="A0A1H0GNT9"/>
<dbReference type="STRING" id="198616.SAMN05216193_107268"/>
<dbReference type="PANTHER" id="PTHR36151:SF3">
    <property type="entry name" value="ER-BOUND OXYGENASE MPAB_MPAB'_RUBBER OXYGENASE CATALYTIC DOMAIN-CONTAINING PROTEIN"/>
    <property type="match status" value="1"/>
</dbReference>
<feature type="domain" description="ER-bound oxygenase mpaB/mpaB'/Rubber oxygenase catalytic" evidence="1">
    <location>
        <begin position="42"/>
        <end position="272"/>
    </location>
</feature>
<reference evidence="3" key="1">
    <citation type="submission" date="2016-10" db="EMBL/GenBank/DDBJ databases">
        <authorList>
            <person name="Varghese N."/>
            <person name="Submissions S."/>
        </authorList>
    </citation>
    <scope>NUCLEOTIDE SEQUENCE [LARGE SCALE GENOMIC DNA]</scope>
    <source>
        <strain evidence="3">JCM 21621</strain>
    </source>
</reference>
<sequence>MESIRRHIESQVLSLTGLALGGVDFESPKGDPGLFGPDSACWKVHGDFSSMLIGGVSALLLQMLHPLALGGVWDHSNFRADMLGRLRRTGQFISATTYGPRADAEKLIDRVRRIHDNVHGTLPDGRAYSASDPDLLTWVHVAEVSCFLKSHLRYLNPDLPGSEQDRYYDEIALVAERLGARNVPRSRQQVADYLQDMRPQLHCDERTREVVEVLLDAPAPSHFARPFGALMLRAGIDLLPDWAGDMLGLSMNTVQRQLIRASVRRSVPLLRWAVRNGSLHRARRRMGLPPLR</sequence>
<dbReference type="Proteomes" id="UP000242957">
    <property type="component" value="Unassembled WGS sequence"/>
</dbReference>
<dbReference type="PANTHER" id="PTHR36151">
    <property type="entry name" value="BLR2777 PROTEIN"/>
    <property type="match status" value="1"/>
</dbReference>
<keyword evidence="3" id="KW-1185">Reference proteome</keyword>
<accession>A0A1H0GNT9</accession>
<gene>
    <name evidence="2" type="ORF">SAMN05216193_107268</name>
</gene>
<evidence type="ECO:0000313" key="3">
    <source>
        <dbReference type="Proteomes" id="UP000242957"/>
    </source>
</evidence>
<evidence type="ECO:0000259" key="1">
    <source>
        <dbReference type="Pfam" id="PF09995"/>
    </source>
</evidence>
<dbReference type="EMBL" id="FNIJ01000007">
    <property type="protein sequence ID" value="SDO08518.1"/>
    <property type="molecule type" value="Genomic_DNA"/>
</dbReference>
<evidence type="ECO:0000313" key="2">
    <source>
        <dbReference type="EMBL" id="SDO08518.1"/>
    </source>
</evidence>
<organism evidence="2 3">
    <name type="scientific">Pseudomonas jinjuensis</name>
    <dbReference type="NCBI Taxonomy" id="198616"/>
    <lineage>
        <taxon>Bacteria</taxon>
        <taxon>Pseudomonadati</taxon>
        <taxon>Pseudomonadota</taxon>
        <taxon>Gammaproteobacteria</taxon>
        <taxon>Pseudomonadales</taxon>
        <taxon>Pseudomonadaceae</taxon>
        <taxon>Pseudomonas</taxon>
    </lineage>
</organism>
<dbReference type="OrthoDB" id="108890at2"/>
<dbReference type="Pfam" id="PF09995">
    <property type="entry name" value="MPAB_Lcp_cat"/>
    <property type="match status" value="1"/>
</dbReference>